<feature type="compositionally biased region" description="Pro residues" evidence="1">
    <location>
        <begin position="202"/>
        <end position="219"/>
    </location>
</feature>
<organism evidence="2 3">
    <name type="scientific">Effrenium voratum</name>
    <dbReference type="NCBI Taxonomy" id="2562239"/>
    <lineage>
        <taxon>Eukaryota</taxon>
        <taxon>Sar</taxon>
        <taxon>Alveolata</taxon>
        <taxon>Dinophyceae</taxon>
        <taxon>Suessiales</taxon>
        <taxon>Symbiodiniaceae</taxon>
        <taxon>Effrenium</taxon>
    </lineage>
</organism>
<proteinExistence type="predicted"/>
<feature type="compositionally biased region" description="Basic and acidic residues" evidence="1">
    <location>
        <begin position="176"/>
        <end position="198"/>
    </location>
</feature>
<dbReference type="Proteomes" id="UP001178507">
    <property type="component" value="Unassembled WGS sequence"/>
</dbReference>
<feature type="region of interest" description="Disordered" evidence="1">
    <location>
        <begin position="1"/>
        <end position="40"/>
    </location>
</feature>
<comment type="caution">
    <text evidence="2">The sequence shown here is derived from an EMBL/GenBank/DDBJ whole genome shotgun (WGS) entry which is preliminary data.</text>
</comment>
<evidence type="ECO:0000313" key="2">
    <source>
        <dbReference type="EMBL" id="CAJ1402731.1"/>
    </source>
</evidence>
<feature type="compositionally biased region" description="Low complexity" evidence="1">
    <location>
        <begin position="310"/>
        <end position="331"/>
    </location>
</feature>
<dbReference type="AlphaFoldDB" id="A0AA36JBN0"/>
<dbReference type="EMBL" id="CAUJNA010003465">
    <property type="protein sequence ID" value="CAJ1402731.1"/>
    <property type="molecule type" value="Genomic_DNA"/>
</dbReference>
<protein>
    <submittedName>
        <fullName evidence="2">Uncharacterized protein</fullName>
    </submittedName>
</protein>
<keyword evidence="3" id="KW-1185">Reference proteome</keyword>
<feature type="compositionally biased region" description="Basic and acidic residues" evidence="1">
    <location>
        <begin position="221"/>
        <end position="239"/>
    </location>
</feature>
<accession>A0AA36JBN0</accession>
<sequence>MATRARRKEASVGRRTESQPVFESQRLPQLGRSASQPPRQAGDEIFSIMVMRQLQMRKDLAGQARQASKNLPRLDCPSQNHQEQAAILIASMAEAVSNGARFGKHRKEAHVPTDPDHWPALVQQAALAASSAAAAEASGISLDTRGYSKTSMGSMRSVEEHLSPFAIALNRRRAREAKAREEHAEREAPTKVKEEATRPETPAYPSPFKEQPPPPPMPPDWSERLWEDKKRELAEERSRRAPKPQPQAERQPDFVQPEPPPAPPREDSLPAWRPWRCPIFPWTKNPEERPPAPGPAHGFCAPGAPPRAPAAPSAPGAGLSGARAMPRAAGAAGPGKGPGPPPDAKSPVGHSWNWGSGIFAGNKVKPLFQVPQAADLEAKRTRELIAQLEEEMQKTRVLPLEERKRVFKDLQRRFHPANHSQPGAILGSEDKNPLEEQSATLAFQHLMDSRHSYLRP</sequence>
<evidence type="ECO:0000256" key="1">
    <source>
        <dbReference type="SAM" id="MobiDB-lite"/>
    </source>
</evidence>
<reference evidence="2" key="1">
    <citation type="submission" date="2023-08" db="EMBL/GenBank/DDBJ databases">
        <authorList>
            <person name="Chen Y."/>
            <person name="Shah S."/>
            <person name="Dougan E. K."/>
            <person name="Thang M."/>
            <person name="Chan C."/>
        </authorList>
    </citation>
    <scope>NUCLEOTIDE SEQUENCE</scope>
</reference>
<gene>
    <name evidence="2" type="ORF">EVOR1521_LOCUS25550</name>
</gene>
<feature type="region of interest" description="Disordered" evidence="1">
    <location>
        <begin position="173"/>
        <end position="352"/>
    </location>
</feature>
<name>A0AA36JBN0_9DINO</name>
<feature type="compositionally biased region" description="Basic and acidic residues" evidence="1">
    <location>
        <begin position="8"/>
        <end position="17"/>
    </location>
</feature>
<evidence type="ECO:0000313" key="3">
    <source>
        <dbReference type="Proteomes" id="UP001178507"/>
    </source>
</evidence>